<gene>
    <name evidence="1" type="ORF">GCM10007977_084650</name>
</gene>
<protein>
    <submittedName>
        <fullName evidence="1">Uncharacterized protein</fullName>
    </submittedName>
</protein>
<dbReference type="EMBL" id="BMPI01000060">
    <property type="protein sequence ID" value="GGM69966.1"/>
    <property type="molecule type" value="Genomic_DNA"/>
</dbReference>
<reference evidence="1" key="2">
    <citation type="submission" date="2020-09" db="EMBL/GenBank/DDBJ databases">
        <authorList>
            <person name="Sun Q."/>
            <person name="Ohkuma M."/>
        </authorList>
    </citation>
    <scope>NUCLEOTIDE SEQUENCE</scope>
    <source>
        <strain evidence="1">JCM 19831</strain>
    </source>
</reference>
<organism evidence="1 2">
    <name type="scientific">Dactylosporangium sucinum</name>
    <dbReference type="NCBI Taxonomy" id="1424081"/>
    <lineage>
        <taxon>Bacteria</taxon>
        <taxon>Bacillati</taxon>
        <taxon>Actinomycetota</taxon>
        <taxon>Actinomycetes</taxon>
        <taxon>Micromonosporales</taxon>
        <taxon>Micromonosporaceae</taxon>
        <taxon>Dactylosporangium</taxon>
    </lineage>
</organism>
<evidence type="ECO:0000313" key="2">
    <source>
        <dbReference type="Proteomes" id="UP000642070"/>
    </source>
</evidence>
<dbReference type="Proteomes" id="UP000642070">
    <property type="component" value="Unassembled WGS sequence"/>
</dbReference>
<reference evidence="1" key="1">
    <citation type="journal article" date="2014" name="Int. J. Syst. Evol. Microbiol.">
        <title>Complete genome sequence of Corynebacterium casei LMG S-19264T (=DSM 44701T), isolated from a smear-ripened cheese.</title>
        <authorList>
            <consortium name="US DOE Joint Genome Institute (JGI-PGF)"/>
            <person name="Walter F."/>
            <person name="Albersmeier A."/>
            <person name="Kalinowski J."/>
            <person name="Ruckert C."/>
        </authorList>
    </citation>
    <scope>NUCLEOTIDE SEQUENCE</scope>
    <source>
        <strain evidence="1">JCM 19831</strain>
    </source>
</reference>
<proteinExistence type="predicted"/>
<dbReference type="RefSeq" id="WP_190255712.1">
    <property type="nucleotide sequence ID" value="NZ_BMPI01000060.1"/>
</dbReference>
<keyword evidence="2" id="KW-1185">Reference proteome</keyword>
<dbReference type="AlphaFoldDB" id="A0A917X5B9"/>
<evidence type="ECO:0000313" key="1">
    <source>
        <dbReference type="EMBL" id="GGM69966.1"/>
    </source>
</evidence>
<comment type="caution">
    <text evidence="1">The sequence shown here is derived from an EMBL/GenBank/DDBJ whole genome shotgun (WGS) entry which is preliminary data.</text>
</comment>
<accession>A0A917X5B9</accession>
<name>A0A917X5B9_9ACTN</name>
<sequence length="183" mass="20342">MPEPSTTRTGKLLADVRKMPLFRQLAPMESGVGWPIPMRHRPAWHGDTAVFLKLPLYGYQRAEDGRGASLYPPFATLTVDWATGRPMEYADLRYTRPWDISGRPGAVGTFPHDAVRGSVREYIAAKEALLALYDEMLDALQEGVPFGAADEFGAALSRLMEPSLLPYYRILGGKFVERFLGPA</sequence>